<evidence type="ECO:0000313" key="2">
    <source>
        <dbReference type="Proteomes" id="UP000789860"/>
    </source>
</evidence>
<dbReference type="EMBL" id="CAJVPM010015722">
    <property type="protein sequence ID" value="CAG8609681.1"/>
    <property type="molecule type" value="Genomic_DNA"/>
</dbReference>
<feature type="non-terminal residue" evidence="1">
    <location>
        <position position="634"/>
    </location>
</feature>
<accession>A0ACA9MRQ5</accession>
<feature type="non-terminal residue" evidence="1">
    <location>
        <position position="1"/>
    </location>
</feature>
<organism evidence="1 2">
    <name type="scientific">Scutellospora calospora</name>
    <dbReference type="NCBI Taxonomy" id="85575"/>
    <lineage>
        <taxon>Eukaryota</taxon>
        <taxon>Fungi</taxon>
        <taxon>Fungi incertae sedis</taxon>
        <taxon>Mucoromycota</taxon>
        <taxon>Glomeromycotina</taxon>
        <taxon>Glomeromycetes</taxon>
        <taxon>Diversisporales</taxon>
        <taxon>Gigasporaceae</taxon>
        <taxon>Scutellospora</taxon>
    </lineage>
</organism>
<protein>
    <submittedName>
        <fullName evidence="1">2576_t:CDS:1</fullName>
    </submittedName>
</protein>
<dbReference type="Proteomes" id="UP000789860">
    <property type="component" value="Unassembled WGS sequence"/>
</dbReference>
<gene>
    <name evidence="1" type="ORF">SCALOS_LOCUS7237</name>
</gene>
<name>A0ACA9MRQ5_9GLOM</name>
<proteinExistence type="predicted"/>
<reference evidence="1" key="1">
    <citation type="submission" date="2021-06" db="EMBL/GenBank/DDBJ databases">
        <authorList>
            <person name="Kallberg Y."/>
            <person name="Tangrot J."/>
            <person name="Rosling A."/>
        </authorList>
    </citation>
    <scope>NUCLEOTIDE SEQUENCE</scope>
    <source>
        <strain evidence="1">AU212A</strain>
    </source>
</reference>
<sequence>NQTSEILKSIMTTYPNIWRMMDARYEIMQPLIRGRCASLIKKILSEGYHGNNLKMGKNLHFPRLYEWPLVPKKSDLQLAIECVDETLNDSAIVGYLLDYYSENAMNNAGWMFSVSQAIPDLYDHNMDHYVKELFHKPCFGSKEIHIDMSVINPRDLLEARYQTIYAFDITPSLLRKSDMFNPAQFKKLSIIQRILKLKSMLSFEKIARGAEETFEDKKLGYIYFTVYPPGVIKDHTKAPFIFRLLKILFLPRRYFITKDSECSPFLRAIRRDNSDVLFNNPAIAAIIDYKWSSARGHFLRHSSIYFIFAILFAILTGLTDDGLNLEPIMNKDLYLGLQIIYFYLGYYLIMTEFSQLMREGFFRYLDLYNLLDMASCIMPMSVVITSNVFVLLDSKDSLPTRAYSVALAFTTLIMWGQLLLLLRFFRTTYIYIIMNILKKIWPFLAFMLIVVLGIGHAMYLLLRNPPEIDLVPSLLNYMILNASDTNSSTNNLFPGVIISQAFNPLDISDNYFSSFWKSLESVFFWINGRWDQLDQWNFIPIDILTLLASILLVTIMQNMLIAFMTGVFEDAQSSGEDAVLRYRADLISEFETLEKLFISTRKNPRYIYYVGKTDDITHWLSKAEEYRLTHRSLL</sequence>
<evidence type="ECO:0000313" key="1">
    <source>
        <dbReference type="EMBL" id="CAG8609681.1"/>
    </source>
</evidence>
<keyword evidence="2" id="KW-1185">Reference proteome</keyword>
<comment type="caution">
    <text evidence="1">The sequence shown here is derived from an EMBL/GenBank/DDBJ whole genome shotgun (WGS) entry which is preliminary data.</text>
</comment>